<evidence type="ECO:0000313" key="1">
    <source>
        <dbReference type="EMBL" id="MFC4906604.1"/>
    </source>
</evidence>
<dbReference type="RefSeq" id="WP_378252289.1">
    <property type="nucleotide sequence ID" value="NZ_JBHSIT010000001.1"/>
</dbReference>
<comment type="caution">
    <text evidence="1">The sequence shown here is derived from an EMBL/GenBank/DDBJ whole genome shotgun (WGS) entry which is preliminary data.</text>
</comment>
<gene>
    <name evidence="1" type="ORF">ACFPCY_04690</name>
</gene>
<proteinExistence type="predicted"/>
<accession>A0ABV9TSP2</accession>
<evidence type="ECO:0000313" key="2">
    <source>
        <dbReference type="Proteomes" id="UP001595872"/>
    </source>
</evidence>
<name>A0ABV9TSP2_9ACTN</name>
<sequence length="124" mass="14151">MTHHIPDMPPTDQWPIPDGADCAYCDSNQHTRWTGYEFHQYSEPVAWIPERHIWRCRACGAETRTPVTYWPTDDGPDCPTCLSPVTCWATFDPDHDGDLWICEHAHEFTLTPEGIVIPRTGEAA</sequence>
<dbReference type="Proteomes" id="UP001595872">
    <property type="component" value="Unassembled WGS sequence"/>
</dbReference>
<dbReference type="EMBL" id="JBHSIT010000001">
    <property type="protein sequence ID" value="MFC4906604.1"/>
    <property type="molecule type" value="Genomic_DNA"/>
</dbReference>
<keyword evidence="2" id="KW-1185">Reference proteome</keyword>
<reference evidence="2" key="1">
    <citation type="journal article" date="2019" name="Int. J. Syst. Evol. Microbiol.">
        <title>The Global Catalogue of Microorganisms (GCM) 10K type strain sequencing project: providing services to taxonomists for standard genome sequencing and annotation.</title>
        <authorList>
            <consortium name="The Broad Institute Genomics Platform"/>
            <consortium name="The Broad Institute Genome Sequencing Center for Infectious Disease"/>
            <person name="Wu L."/>
            <person name="Ma J."/>
        </authorList>
    </citation>
    <scope>NUCLEOTIDE SEQUENCE [LARGE SCALE GENOMIC DNA]</scope>
    <source>
        <strain evidence="2">KLKA75</strain>
    </source>
</reference>
<protein>
    <submittedName>
        <fullName evidence="1">Uncharacterized protein</fullName>
    </submittedName>
</protein>
<organism evidence="1 2">
    <name type="scientific">Actinomadura gamaensis</name>
    <dbReference type="NCBI Taxonomy" id="1763541"/>
    <lineage>
        <taxon>Bacteria</taxon>
        <taxon>Bacillati</taxon>
        <taxon>Actinomycetota</taxon>
        <taxon>Actinomycetes</taxon>
        <taxon>Streptosporangiales</taxon>
        <taxon>Thermomonosporaceae</taxon>
        <taxon>Actinomadura</taxon>
    </lineage>
</organism>